<protein>
    <recommendedName>
        <fullName evidence="1">Metallo-beta-lactamase domain-containing protein</fullName>
    </recommendedName>
</protein>
<dbReference type="Proteomes" id="UP001500456">
    <property type="component" value="Unassembled WGS sequence"/>
</dbReference>
<dbReference type="SUPFAM" id="SSF56281">
    <property type="entry name" value="Metallo-hydrolase/oxidoreductase"/>
    <property type="match status" value="1"/>
</dbReference>
<dbReference type="InterPro" id="IPR001279">
    <property type="entry name" value="Metallo-B-lactamas"/>
</dbReference>
<feature type="domain" description="Metallo-beta-lactamase" evidence="1">
    <location>
        <begin position="2"/>
        <end position="67"/>
    </location>
</feature>
<gene>
    <name evidence="2" type="ORF">GCM10022232_64990</name>
</gene>
<keyword evidence="3" id="KW-1185">Reference proteome</keyword>
<evidence type="ECO:0000259" key="1">
    <source>
        <dbReference type="Pfam" id="PF00753"/>
    </source>
</evidence>
<proteinExistence type="predicted"/>
<dbReference type="EMBL" id="BAAAZX010000021">
    <property type="protein sequence ID" value="GAA4013633.1"/>
    <property type="molecule type" value="Genomic_DNA"/>
</dbReference>
<dbReference type="Gene3D" id="3.60.15.10">
    <property type="entry name" value="Ribonuclease Z/Hydroxyacylglutathione hydrolase-like"/>
    <property type="match status" value="1"/>
</dbReference>
<organism evidence="2 3">
    <name type="scientific">Streptomyces plumbiresistens</name>
    <dbReference type="NCBI Taxonomy" id="511811"/>
    <lineage>
        <taxon>Bacteria</taxon>
        <taxon>Bacillati</taxon>
        <taxon>Actinomycetota</taxon>
        <taxon>Actinomycetes</taxon>
        <taxon>Kitasatosporales</taxon>
        <taxon>Streptomycetaceae</taxon>
        <taxon>Streptomyces</taxon>
    </lineage>
</organism>
<dbReference type="Pfam" id="PF00753">
    <property type="entry name" value="Lactamase_B"/>
    <property type="match status" value="1"/>
</dbReference>
<name>A0ABP7SM94_9ACTN</name>
<dbReference type="InterPro" id="IPR051453">
    <property type="entry name" value="MBL_Glyoxalase_II"/>
</dbReference>
<dbReference type="InterPro" id="IPR036866">
    <property type="entry name" value="RibonucZ/Hydroxyglut_hydro"/>
</dbReference>
<evidence type="ECO:0000313" key="2">
    <source>
        <dbReference type="EMBL" id="GAA4013633.1"/>
    </source>
</evidence>
<dbReference type="PANTHER" id="PTHR46233">
    <property type="entry name" value="HYDROXYACYLGLUTATHIONE HYDROLASE GLOC"/>
    <property type="match status" value="1"/>
</dbReference>
<evidence type="ECO:0000313" key="3">
    <source>
        <dbReference type="Proteomes" id="UP001500456"/>
    </source>
</evidence>
<reference evidence="3" key="1">
    <citation type="journal article" date="2019" name="Int. J. Syst. Evol. Microbiol.">
        <title>The Global Catalogue of Microorganisms (GCM) 10K type strain sequencing project: providing services to taxonomists for standard genome sequencing and annotation.</title>
        <authorList>
            <consortium name="The Broad Institute Genomics Platform"/>
            <consortium name="The Broad Institute Genome Sequencing Center for Infectious Disease"/>
            <person name="Wu L."/>
            <person name="Ma J."/>
        </authorList>
    </citation>
    <scope>NUCLEOTIDE SEQUENCE [LARGE SCALE GENOMIC DNA]</scope>
    <source>
        <strain evidence="3">JCM 16924</strain>
    </source>
</reference>
<dbReference type="PANTHER" id="PTHR46233:SF4">
    <property type="entry name" value="METALLO-BETA-LACTAMASE DOMAIN-CONTAINING PROTEIN"/>
    <property type="match status" value="1"/>
</dbReference>
<comment type="caution">
    <text evidence="2">The sequence shown here is derived from an EMBL/GenBank/DDBJ whole genome shotgun (WGS) entry which is preliminary data.</text>
</comment>
<accession>A0ABP7SM94</accession>
<dbReference type="CDD" id="cd06262">
    <property type="entry name" value="metallo-hydrolase-like_MBL-fold"/>
    <property type="match status" value="1"/>
</dbReference>
<sequence length="88" mass="9165">MLHTPGHAPGAICLYAPALGTVFTGDTLFQGGPGATGRSFSSLPAIIRSIRTELLSLPLETVVHTGHGGSTTIGAEAPHLQEWIERGY</sequence>